<dbReference type="Pfam" id="PF08964">
    <property type="entry name" value="Crystall_3"/>
    <property type="match status" value="1"/>
</dbReference>
<dbReference type="InterPro" id="IPR029283">
    <property type="entry name" value="Membrane-bd"/>
</dbReference>
<dbReference type="RefSeq" id="XP_070913508.1">
    <property type="nucleotide sequence ID" value="XM_071057407.1"/>
</dbReference>
<keyword evidence="4" id="KW-1185">Reference proteome</keyword>
<evidence type="ECO:0000313" key="4">
    <source>
        <dbReference type="Proteomes" id="UP001628179"/>
    </source>
</evidence>
<dbReference type="Proteomes" id="UP001628179">
    <property type="component" value="Unassembled WGS sequence"/>
</dbReference>
<evidence type="ECO:0000259" key="2">
    <source>
        <dbReference type="Pfam" id="PF14564"/>
    </source>
</evidence>
<name>A0ABQ0G2J1_9PEZI</name>
<feature type="domain" description="Calcium-dependent cell adhesion molecule 1 membrane-binding" evidence="2">
    <location>
        <begin position="93"/>
        <end position="200"/>
    </location>
</feature>
<dbReference type="PANTHER" id="PTHR38083">
    <property type="entry name" value="CALCIUM-DEPENDENT CELL ADHESION MOLECULE 1-RELATED"/>
    <property type="match status" value="1"/>
</dbReference>
<accession>A0ABQ0G2J1</accession>
<dbReference type="Pfam" id="PF14564">
    <property type="entry name" value="Membrane_bind"/>
    <property type="match status" value="1"/>
</dbReference>
<protein>
    <submittedName>
        <fullName evidence="3">Abundant perithecial protein</fullName>
    </submittedName>
</protein>
<dbReference type="PANTHER" id="PTHR38083:SF1">
    <property type="entry name" value="CALCIUM-DEPENDENT CELL ADHESION MOLECULE 1-RELATED"/>
    <property type="match status" value="1"/>
</dbReference>
<dbReference type="GeneID" id="98172730"/>
<reference evidence="3 4" key="1">
    <citation type="submission" date="2024-09" db="EMBL/GenBank/DDBJ databases">
        <title>Itraconazole resistance in Madurella fahalii resulting from another homologue of gene encoding cytochrome P450 14-alpha sterol demethylase (CYP51).</title>
        <authorList>
            <person name="Yoshioka I."/>
            <person name="Fahal A.H."/>
            <person name="Kaneko S."/>
            <person name="Yaguchi T."/>
        </authorList>
    </citation>
    <scope>NUCLEOTIDE SEQUENCE [LARGE SCALE GENOMIC DNA]</scope>
    <source>
        <strain evidence="3 4">IFM 68171</strain>
    </source>
</reference>
<dbReference type="InterPro" id="IPR052885">
    <property type="entry name" value="Dictyostelium_CAD"/>
</dbReference>
<dbReference type="InterPro" id="IPR038423">
    <property type="entry name" value="CAD_C_sf"/>
</dbReference>
<comment type="caution">
    <text evidence="3">The sequence shown here is derived from an EMBL/GenBank/DDBJ whole genome shotgun (WGS) entry which is preliminary data.</text>
</comment>
<feature type="domain" description="Calcium-dependent cell adhesion molecule N-terminal" evidence="1">
    <location>
        <begin position="7"/>
        <end position="87"/>
    </location>
</feature>
<evidence type="ECO:0000313" key="3">
    <source>
        <dbReference type="EMBL" id="GAB1311775.1"/>
    </source>
</evidence>
<dbReference type="SUPFAM" id="SSF49695">
    <property type="entry name" value="gamma-Crystallin-like"/>
    <property type="match status" value="1"/>
</dbReference>
<dbReference type="EMBL" id="BAAFSV010000001">
    <property type="protein sequence ID" value="GAB1311775.1"/>
    <property type="molecule type" value="Genomic_DNA"/>
</dbReference>
<dbReference type="Gene3D" id="2.60.40.1720">
    <property type="entry name" value="Calcium-dependent cell adhesion molecule-1"/>
    <property type="match status" value="1"/>
</dbReference>
<organism evidence="3 4">
    <name type="scientific">Madurella fahalii</name>
    <dbReference type="NCBI Taxonomy" id="1157608"/>
    <lineage>
        <taxon>Eukaryota</taxon>
        <taxon>Fungi</taxon>
        <taxon>Dikarya</taxon>
        <taxon>Ascomycota</taxon>
        <taxon>Pezizomycotina</taxon>
        <taxon>Sordariomycetes</taxon>
        <taxon>Sordariomycetidae</taxon>
        <taxon>Sordariales</taxon>
        <taxon>Sordariales incertae sedis</taxon>
        <taxon>Madurella</taxon>
    </lineage>
</organism>
<gene>
    <name evidence="3" type="ORF">MFIFM68171_01985</name>
</gene>
<sequence length="207" mass="22645">MAPSVEPTQANFYTSKDFGGDKFEYLVGSDVSVPGELNDKFHSVNVGVNAKVIAWQHYNSTGIYKEWTGAVNDISDIGGLSRFQVVDGNTKAIAFLFKDATGGKDKQYSLKLDARDVGSVTLYSNDGDEYHLVGIMPQDGPPVTTALYIRDEQSGSYLAVGSVFFQWDSGSNGVKIVENDNWPKQLKEEQKGPSSFLVTLIDNKPSE</sequence>
<dbReference type="InterPro" id="IPR015059">
    <property type="entry name" value="Ca_cell_adhesion_N_dom"/>
</dbReference>
<evidence type="ECO:0000259" key="1">
    <source>
        <dbReference type="Pfam" id="PF08964"/>
    </source>
</evidence>
<dbReference type="Gene3D" id="2.60.20.10">
    <property type="entry name" value="Crystallins"/>
    <property type="match status" value="1"/>
</dbReference>
<proteinExistence type="predicted"/>
<dbReference type="InterPro" id="IPR011024">
    <property type="entry name" value="G_crystallin-like"/>
</dbReference>